<comment type="caution">
    <text evidence="2">The sequence shown here is derived from an EMBL/GenBank/DDBJ whole genome shotgun (WGS) entry which is preliminary data.</text>
</comment>
<dbReference type="PROSITE" id="PS51257">
    <property type="entry name" value="PROKAR_LIPOPROTEIN"/>
    <property type="match status" value="1"/>
</dbReference>
<evidence type="ECO:0000256" key="1">
    <source>
        <dbReference type="SAM" id="MobiDB-lite"/>
    </source>
</evidence>
<proteinExistence type="predicted"/>
<feature type="region of interest" description="Disordered" evidence="1">
    <location>
        <begin position="21"/>
        <end position="45"/>
    </location>
</feature>
<evidence type="ECO:0000313" key="3">
    <source>
        <dbReference type="Proteomes" id="UP000192448"/>
    </source>
</evidence>
<name>A0A1X0A3D2_9MYCO</name>
<dbReference type="STRING" id="1927124.BST13_34090"/>
<sequence length="168" mass="17075">MRIPAVVIVGAVLTACGGGRPVAGPSSAQPTTSPPAAASAAPPTAYAPAKQQSKAWVDLQAGDCLVDMPPTDPSVVMVTTVDCATPHRAEAFYRGDVAVNDAVAGVADQACVSGFASYTGHPAGGSRFSVTYLIDSRQDRTSNNPEPSSVICVLYPADGTQLTGSARR</sequence>
<reference evidence="2 3" key="1">
    <citation type="submission" date="2017-02" db="EMBL/GenBank/DDBJ databases">
        <title>The new phylogeny of genus Mycobacterium.</title>
        <authorList>
            <person name="Tortoli E."/>
            <person name="Trovato A."/>
            <person name="Cirillo D.M."/>
        </authorList>
    </citation>
    <scope>NUCLEOTIDE SEQUENCE [LARGE SCALE GENOMIC DNA]</scope>
    <source>
        <strain evidence="2 3">RW6</strain>
    </source>
</reference>
<keyword evidence="3" id="KW-1185">Reference proteome</keyword>
<accession>A0A1X0A3D2</accession>
<gene>
    <name evidence="2" type="ORF">BST13_34090</name>
</gene>
<dbReference type="AlphaFoldDB" id="A0A1X0A3D2"/>
<organism evidence="2 3">
    <name type="scientific">Mycobacterium aquaticum</name>
    <dbReference type="NCBI Taxonomy" id="1927124"/>
    <lineage>
        <taxon>Bacteria</taxon>
        <taxon>Bacillati</taxon>
        <taxon>Actinomycetota</taxon>
        <taxon>Actinomycetes</taxon>
        <taxon>Mycobacteriales</taxon>
        <taxon>Mycobacteriaceae</taxon>
        <taxon>Mycobacterium</taxon>
    </lineage>
</organism>
<dbReference type="Proteomes" id="UP000192448">
    <property type="component" value="Unassembled WGS sequence"/>
</dbReference>
<evidence type="ECO:0000313" key="2">
    <source>
        <dbReference type="EMBL" id="ORA24378.1"/>
    </source>
</evidence>
<evidence type="ECO:0008006" key="4">
    <source>
        <dbReference type="Google" id="ProtNLM"/>
    </source>
</evidence>
<dbReference type="EMBL" id="MVHF01000057">
    <property type="protein sequence ID" value="ORA24378.1"/>
    <property type="molecule type" value="Genomic_DNA"/>
</dbReference>
<feature type="compositionally biased region" description="Low complexity" evidence="1">
    <location>
        <begin position="23"/>
        <end position="45"/>
    </location>
</feature>
<protein>
    <recommendedName>
        <fullName evidence="4">Septum formation-related domain-containing protein</fullName>
    </recommendedName>
</protein>